<dbReference type="EMBL" id="CP053923">
    <property type="protein sequence ID" value="QNT68918.1"/>
    <property type="molecule type" value="Genomic_DNA"/>
</dbReference>
<dbReference type="RefSeq" id="WP_190262428.1">
    <property type="nucleotide sequence ID" value="NZ_CP053923.1"/>
</dbReference>
<dbReference type="Gene3D" id="1.10.3290.10">
    <property type="entry name" value="Fido-like domain"/>
    <property type="match status" value="1"/>
</dbReference>
<reference evidence="1 2" key="1">
    <citation type="submission" date="2020-05" db="EMBL/GenBank/DDBJ databases">
        <title>Complete closed genome sequence of Defluviicoccus vanus.</title>
        <authorList>
            <person name="Bessarab I."/>
            <person name="Arumugam K."/>
            <person name="Maszenan A.M."/>
            <person name="Seviour R.J."/>
            <person name="Williams R.B."/>
        </authorList>
    </citation>
    <scope>NUCLEOTIDE SEQUENCE [LARGE SCALE GENOMIC DNA]</scope>
    <source>
        <strain evidence="1 2">Ben 114</strain>
    </source>
</reference>
<keyword evidence="2" id="KW-1185">Reference proteome</keyword>
<protein>
    <recommendedName>
        <fullName evidence="3">Fido domain-containing protein</fullName>
    </recommendedName>
</protein>
<dbReference type="SUPFAM" id="SSF140931">
    <property type="entry name" value="Fic-like"/>
    <property type="match status" value="1"/>
</dbReference>
<accession>A0A7H1MZN2</accession>
<dbReference type="InterPro" id="IPR036597">
    <property type="entry name" value="Fido-like_dom_sf"/>
</dbReference>
<evidence type="ECO:0008006" key="3">
    <source>
        <dbReference type="Google" id="ProtNLM"/>
    </source>
</evidence>
<sequence>MVKVAARLNLSNIEVALRIVQKRFGEINAVLDCRRDSLDDVVIERMLSGYAYVDQALAEGIDFFAAGNTRHFLELNARVLCGTDAHERLLHASHLRATEDRFYDDQRGGIRDLTEWYAMHRDESVWKRAAGVYVRGLSRPQLFIEGNHRTGALIMSYLLAREGQPPFVLTIENARSFFNPSTVITRTRKQSLAMLYQMPKIKRSFAEFLRRQASPAFLLLSPQRETISVSGEENRSGLHAATGPGRR</sequence>
<dbReference type="KEGG" id="dvn:HQ394_05550"/>
<organism evidence="1 2">
    <name type="scientific">Defluviicoccus vanus</name>
    <dbReference type="NCBI Taxonomy" id="111831"/>
    <lineage>
        <taxon>Bacteria</taxon>
        <taxon>Pseudomonadati</taxon>
        <taxon>Pseudomonadota</taxon>
        <taxon>Alphaproteobacteria</taxon>
        <taxon>Rhodospirillales</taxon>
        <taxon>Rhodospirillaceae</taxon>
        <taxon>Defluviicoccus</taxon>
    </lineage>
</organism>
<name>A0A7H1MZN2_9PROT</name>
<dbReference type="AlphaFoldDB" id="A0A7H1MZN2"/>
<gene>
    <name evidence="1" type="ORF">HQ394_05550</name>
</gene>
<dbReference type="Proteomes" id="UP000516369">
    <property type="component" value="Chromosome"/>
</dbReference>
<proteinExistence type="predicted"/>
<evidence type="ECO:0000313" key="2">
    <source>
        <dbReference type="Proteomes" id="UP000516369"/>
    </source>
</evidence>
<evidence type="ECO:0000313" key="1">
    <source>
        <dbReference type="EMBL" id="QNT68918.1"/>
    </source>
</evidence>